<dbReference type="PANTHER" id="PTHR46211:SF1">
    <property type="entry name" value="GLYCEROPHOSPHODIESTER PHOSPHODIESTERASE, CYTOPLASMIC"/>
    <property type="match status" value="1"/>
</dbReference>
<sequence length="260" mass="27153">MMAPRPVSLPAAFLTAPIAHRGLHDRSAGRPENSLAAFRAAVAAGVGIECDIQPSADGVPMVFHDYDLRRLTGVPGRVGSRTAAELGTLKLLGGADCVPTLAEMLALVAGRVPLLIEIKDQDGAMGPDVGPLERAVAAALRDYAGPVALMSFNPHSVAALAAAAPDRPRGLVTSSYTAADWPLLPAAVRDRLRDIPDYDEVGASFISHEAADLGRDRVAELKRAGAVVLCWTVRSPEAEAKARRVAANVTFEGYAAPVPA</sequence>
<dbReference type="InterPro" id="IPR030395">
    <property type="entry name" value="GP_PDE_dom"/>
</dbReference>
<keyword evidence="3" id="KW-1185">Reference proteome</keyword>
<dbReference type="PROSITE" id="PS51704">
    <property type="entry name" value="GP_PDE"/>
    <property type="match status" value="1"/>
</dbReference>
<dbReference type="PANTHER" id="PTHR46211">
    <property type="entry name" value="GLYCEROPHOSPHORYL DIESTER PHOSPHODIESTERASE"/>
    <property type="match status" value="1"/>
</dbReference>
<protein>
    <submittedName>
        <fullName evidence="2">Glycerophosphodiester phosphodiesterase family protein</fullName>
    </submittedName>
</protein>
<gene>
    <name evidence="2" type="ORF">OEZ60_19405</name>
</gene>
<dbReference type="RefSeq" id="WP_263339842.1">
    <property type="nucleotide sequence ID" value="NZ_JAOVQO010000022.1"/>
</dbReference>
<evidence type="ECO:0000259" key="1">
    <source>
        <dbReference type="PROSITE" id="PS51704"/>
    </source>
</evidence>
<dbReference type="InterPro" id="IPR017946">
    <property type="entry name" value="PLC-like_Pdiesterase_TIM-brl"/>
</dbReference>
<dbReference type="SUPFAM" id="SSF51695">
    <property type="entry name" value="PLC-like phosphodiesterases"/>
    <property type="match status" value="1"/>
</dbReference>
<comment type="caution">
    <text evidence="2">The sequence shown here is derived from an EMBL/GenBank/DDBJ whole genome shotgun (WGS) entry which is preliminary data.</text>
</comment>
<feature type="domain" description="GP-PDE" evidence="1">
    <location>
        <begin position="15"/>
        <end position="260"/>
    </location>
</feature>
<accession>A0ABT2X947</accession>
<organism evidence="2 3">
    <name type="scientific">Albidovulum salinarum</name>
    <dbReference type="NCBI Taxonomy" id="2984153"/>
    <lineage>
        <taxon>Bacteria</taxon>
        <taxon>Pseudomonadati</taxon>
        <taxon>Pseudomonadota</taxon>
        <taxon>Alphaproteobacteria</taxon>
        <taxon>Rhodobacterales</taxon>
        <taxon>Paracoccaceae</taxon>
        <taxon>Albidovulum</taxon>
    </lineage>
</organism>
<name>A0ABT2X947_9RHOB</name>
<evidence type="ECO:0000313" key="3">
    <source>
        <dbReference type="Proteomes" id="UP001209535"/>
    </source>
</evidence>
<reference evidence="2 3" key="1">
    <citation type="submission" date="2022-10" db="EMBL/GenBank/DDBJ databases">
        <title>Defluviimonas sp. nov., isolated from ocean surface sediments.</title>
        <authorList>
            <person name="He W."/>
            <person name="Wang L."/>
            <person name="Zhang D.-F."/>
        </authorList>
    </citation>
    <scope>NUCLEOTIDE SEQUENCE [LARGE SCALE GENOMIC DNA]</scope>
    <source>
        <strain evidence="2 3">WL0024</strain>
    </source>
</reference>
<proteinExistence type="predicted"/>
<dbReference type="EMBL" id="JAOVQO010000022">
    <property type="protein sequence ID" value="MCU9850160.1"/>
    <property type="molecule type" value="Genomic_DNA"/>
</dbReference>
<dbReference type="Pfam" id="PF03009">
    <property type="entry name" value="GDPD"/>
    <property type="match status" value="1"/>
</dbReference>
<dbReference type="Gene3D" id="3.20.20.190">
    <property type="entry name" value="Phosphatidylinositol (PI) phosphodiesterase"/>
    <property type="match status" value="1"/>
</dbReference>
<dbReference type="Proteomes" id="UP001209535">
    <property type="component" value="Unassembled WGS sequence"/>
</dbReference>
<evidence type="ECO:0000313" key="2">
    <source>
        <dbReference type="EMBL" id="MCU9850160.1"/>
    </source>
</evidence>